<dbReference type="Proteomes" id="UP001596233">
    <property type="component" value="Unassembled WGS sequence"/>
</dbReference>
<comment type="function">
    <text evidence="2">Counteracts the endogenous Pycsar antiviral defense system. Phosphodiesterase that enables metal-dependent hydrolysis of host cyclic nucleotide Pycsar defense signals such as cCMP and cUMP.</text>
</comment>
<dbReference type="Pfam" id="PF12706">
    <property type="entry name" value="Lactamase_B_2"/>
    <property type="match status" value="1"/>
</dbReference>
<evidence type="ECO:0000256" key="3">
    <source>
        <dbReference type="ARBA" id="ARBA00048505"/>
    </source>
</evidence>
<proteinExistence type="predicted"/>
<dbReference type="PIRSF" id="PIRSF038896">
    <property type="entry name" value="NAPE-PLD"/>
    <property type="match status" value="1"/>
</dbReference>
<dbReference type="Gene3D" id="3.60.15.10">
    <property type="entry name" value="Ribonuclease Z/Hydroxyacylglutathione hydrolase-like"/>
    <property type="match status" value="1"/>
</dbReference>
<evidence type="ECO:0000313" key="5">
    <source>
        <dbReference type="EMBL" id="MFC6333454.1"/>
    </source>
</evidence>
<dbReference type="InterPro" id="IPR024884">
    <property type="entry name" value="NAPE-PLD"/>
</dbReference>
<evidence type="ECO:0000259" key="4">
    <source>
        <dbReference type="Pfam" id="PF12706"/>
    </source>
</evidence>
<evidence type="ECO:0000256" key="2">
    <source>
        <dbReference type="ARBA" id="ARBA00034301"/>
    </source>
</evidence>
<accession>A0ABW1V4U3</accession>
<dbReference type="InterPro" id="IPR036866">
    <property type="entry name" value="RibonucZ/Hydroxyglut_hydro"/>
</dbReference>
<dbReference type="PANTHER" id="PTHR15032:SF36">
    <property type="entry name" value="METALLO-BETA-LACTAMASE DOMAIN-CONTAINING PROTEIN"/>
    <property type="match status" value="1"/>
</dbReference>
<comment type="caution">
    <text evidence="5">The sequence shown here is derived from an EMBL/GenBank/DDBJ whole genome shotgun (WGS) entry which is preliminary data.</text>
</comment>
<gene>
    <name evidence="5" type="ORF">ACFP56_12565</name>
</gene>
<dbReference type="PANTHER" id="PTHR15032">
    <property type="entry name" value="N-ACYL-PHOSPHATIDYLETHANOLAMINE-HYDROLYZING PHOSPHOLIPASE D"/>
    <property type="match status" value="1"/>
</dbReference>
<dbReference type="RefSeq" id="WP_379234948.1">
    <property type="nucleotide sequence ID" value="NZ_JBHSTE010000004.1"/>
</dbReference>
<comment type="catalytic activity">
    <reaction evidence="3">
        <text>3',5'-cyclic UMP + H2O = UMP + H(+)</text>
        <dbReference type="Rhea" id="RHEA:70575"/>
        <dbReference type="ChEBI" id="CHEBI:15377"/>
        <dbReference type="ChEBI" id="CHEBI:15378"/>
        <dbReference type="ChEBI" id="CHEBI:57865"/>
        <dbReference type="ChEBI" id="CHEBI:184387"/>
    </reaction>
    <physiologicalReaction direction="left-to-right" evidence="3">
        <dbReference type="Rhea" id="RHEA:70576"/>
    </physiologicalReaction>
</comment>
<name>A0ABW1V4U3_9BACL</name>
<protein>
    <submittedName>
        <fullName evidence="5">MBL fold metallo-hydrolase</fullName>
    </submittedName>
</protein>
<evidence type="ECO:0000313" key="6">
    <source>
        <dbReference type="Proteomes" id="UP001596233"/>
    </source>
</evidence>
<feature type="domain" description="Metallo-beta-lactamase" evidence="4">
    <location>
        <begin position="73"/>
        <end position="263"/>
    </location>
</feature>
<organism evidence="5 6">
    <name type="scientific">Paenibacillus septentrionalis</name>
    <dbReference type="NCBI Taxonomy" id="429342"/>
    <lineage>
        <taxon>Bacteria</taxon>
        <taxon>Bacillati</taxon>
        <taxon>Bacillota</taxon>
        <taxon>Bacilli</taxon>
        <taxon>Bacillales</taxon>
        <taxon>Paenibacillaceae</taxon>
        <taxon>Paenibacillus</taxon>
    </lineage>
</organism>
<dbReference type="SUPFAM" id="SSF56281">
    <property type="entry name" value="Metallo-hydrolase/oxidoreductase"/>
    <property type="match status" value="1"/>
</dbReference>
<comment type="catalytic activity">
    <reaction evidence="1">
        <text>3',5'-cyclic CMP + H2O = CMP + H(+)</text>
        <dbReference type="Rhea" id="RHEA:72675"/>
        <dbReference type="ChEBI" id="CHEBI:15377"/>
        <dbReference type="ChEBI" id="CHEBI:15378"/>
        <dbReference type="ChEBI" id="CHEBI:58003"/>
        <dbReference type="ChEBI" id="CHEBI:60377"/>
    </reaction>
    <physiologicalReaction direction="left-to-right" evidence="1">
        <dbReference type="Rhea" id="RHEA:72676"/>
    </physiologicalReaction>
</comment>
<dbReference type="EMBL" id="JBHSTE010000004">
    <property type="protein sequence ID" value="MFC6333454.1"/>
    <property type="molecule type" value="Genomic_DNA"/>
</dbReference>
<sequence length="307" mass="35251">MPKRFANLDGSTNAKSFSQLRQWQKERRSKKKDFTFVVPRVSPSTELLANNSGQSSVTFIGHSTFMVQLGGLNIVTDPVWATRMGLGARLTAPGVPLEQMPPIDVVVLSHAHYDHLHLGSLRRLSGDFVMLVPEGLGAWMKRKGFSRVEEFSWWQTKQIGEVDFSFVPAKHWTRRTPWDMNTSHWGGWIMQHEQNCLYFAGDSGYDEGLFKEIGSRFDSIDVALMPIGAYEPEWFMRDSHMSPEEAVQSFLDVRASIFVPMHYDAFHLADDTPKEALDRLLAEWKRRELSPESLWTMELGRTQLWKD</sequence>
<keyword evidence="6" id="KW-1185">Reference proteome</keyword>
<evidence type="ECO:0000256" key="1">
    <source>
        <dbReference type="ARBA" id="ARBA00034221"/>
    </source>
</evidence>
<dbReference type="InterPro" id="IPR001279">
    <property type="entry name" value="Metallo-B-lactamas"/>
</dbReference>
<reference evidence="6" key="1">
    <citation type="journal article" date="2019" name="Int. J. Syst. Evol. Microbiol.">
        <title>The Global Catalogue of Microorganisms (GCM) 10K type strain sequencing project: providing services to taxonomists for standard genome sequencing and annotation.</title>
        <authorList>
            <consortium name="The Broad Institute Genomics Platform"/>
            <consortium name="The Broad Institute Genome Sequencing Center for Infectious Disease"/>
            <person name="Wu L."/>
            <person name="Ma J."/>
        </authorList>
    </citation>
    <scope>NUCLEOTIDE SEQUENCE [LARGE SCALE GENOMIC DNA]</scope>
    <source>
        <strain evidence="6">PCU 280</strain>
    </source>
</reference>